<reference evidence="3 4" key="1">
    <citation type="submission" date="2014-04" db="EMBL/GenBank/DDBJ databases">
        <authorList>
            <consortium name="DOE Joint Genome Institute"/>
            <person name="Kuo A."/>
            <person name="Kohler A."/>
            <person name="Costa M.D."/>
            <person name="Nagy L.G."/>
            <person name="Floudas D."/>
            <person name="Copeland A."/>
            <person name="Barry K.W."/>
            <person name="Cichocki N."/>
            <person name="Veneault-Fourrey C."/>
            <person name="LaButti K."/>
            <person name="Lindquist E.A."/>
            <person name="Lipzen A."/>
            <person name="Lundell T."/>
            <person name="Morin E."/>
            <person name="Murat C."/>
            <person name="Sun H."/>
            <person name="Tunlid A."/>
            <person name="Henrissat B."/>
            <person name="Grigoriev I.V."/>
            <person name="Hibbett D.S."/>
            <person name="Martin F."/>
            <person name="Nordberg H.P."/>
            <person name="Cantor M.N."/>
            <person name="Hua S.X."/>
        </authorList>
    </citation>
    <scope>NUCLEOTIDE SEQUENCE [LARGE SCALE GENOMIC DNA]</scope>
    <source>
        <strain evidence="3 4">441</strain>
    </source>
</reference>
<feature type="transmembrane region" description="Helical" evidence="2">
    <location>
        <begin position="84"/>
        <end position="103"/>
    </location>
</feature>
<feature type="compositionally biased region" description="Polar residues" evidence="1">
    <location>
        <begin position="179"/>
        <end position="197"/>
    </location>
</feature>
<dbReference type="STRING" id="765257.A0A0C9XMI3"/>
<proteinExistence type="predicted"/>
<evidence type="ECO:0000313" key="4">
    <source>
        <dbReference type="Proteomes" id="UP000054018"/>
    </source>
</evidence>
<evidence type="ECO:0000256" key="2">
    <source>
        <dbReference type="SAM" id="Phobius"/>
    </source>
</evidence>
<dbReference type="Proteomes" id="UP000054018">
    <property type="component" value="Unassembled WGS sequence"/>
</dbReference>
<keyword evidence="2" id="KW-1133">Transmembrane helix</keyword>
<keyword evidence="4" id="KW-1185">Reference proteome</keyword>
<keyword evidence="2" id="KW-0812">Transmembrane</keyword>
<name>A0A0C9XMI3_9AGAM</name>
<dbReference type="AlphaFoldDB" id="A0A0C9XMI3"/>
<feature type="region of interest" description="Disordered" evidence="1">
    <location>
        <begin position="169"/>
        <end position="203"/>
    </location>
</feature>
<evidence type="ECO:0000313" key="3">
    <source>
        <dbReference type="EMBL" id="KIK13570.1"/>
    </source>
</evidence>
<gene>
    <name evidence="3" type="ORF">PISMIDRAFT_17895</name>
</gene>
<dbReference type="OrthoDB" id="10460883at2759"/>
<dbReference type="HOGENOM" id="CLU_1349400_0_0_1"/>
<dbReference type="EMBL" id="KN833987">
    <property type="protein sequence ID" value="KIK13570.1"/>
    <property type="molecule type" value="Genomic_DNA"/>
</dbReference>
<organism evidence="3 4">
    <name type="scientific">Pisolithus microcarpus 441</name>
    <dbReference type="NCBI Taxonomy" id="765257"/>
    <lineage>
        <taxon>Eukaryota</taxon>
        <taxon>Fungi</taxon>
        <taxon>Dikarya</taxon>
        <taxon>Basidiomycota</taxon>
        <taxon>Agaricomycotina</taxon>
        <taxon>Agaricomycetes</taxon>
        <taxon>Agaricomycetidae</taxon>
        <taxon>Boletales</taxon>
        <taxon>Sclerodermatineae</taxon>
        <taxon>Pisolithaceae</taxon>
        <taxon>Pisolithus</taxon>
    </lineage>
</organism>
<reference evidence="4" key="2">
    <citation type="submission" date="2015-01" db="EMBL/GenBank/DDBJ databases">
        <title>Evolutionary Origins and Diversification of the Mycorrhizal Mutualists.</title>
        <authorList>
            <consortium name="DOE Joint Genome Institute"/>
            <consortium name="Mycorrhizal Genomics Consortium"/>
            <person name="Kohler A."/>
            <person name="Kuo A."/>
            <person name="Nagy L.G."/>
            <person name="Floudas D."/>
            <person name="Copeland A."/>
            <person name="Barry K.W."/>
            <person name="Cichocki N."/>
            <person name="Veneault-Fourrey C."/>
            <person name="LaButti K."/>
            <person name="Lindquist E.A."/>
            <person name="Lipzen A."/>
            <person name="Lundell T."/>
            <person name="Morin E."/>
            <person name="Murat C."/>
            <person name="Riley R."/>
            <person name="Ohm R."/>
            <person name="Sun H."/>
            <person name="Tunlid A."/>
            <person name="Henrissat B."/>
            <person name="Grigoriev I.V."/>
            <person name="Hibbett D.S."/>
            <person name="Martin F."/>
        </authorList>
    </citation>
    <scope>NUCLEOTIDE SEQUENCE [LARGE SCALE GENOMIC DNA]</scope>
    <source>
        <strain evidence="4">441</strain>
    </source>
</reference>
<sequence>MGELQHQTEKLAEERRIAREQALEWTREIQVESEGECECKAKRTLKKYSEVIDQRLIILATSLLVGHRRNFIIDSGTHLPLVFFIWYSDTTFSITYVLFVILWELNVVQDLMMLNVIEAMVYPMPPSRALPQQVHPISSISEVPPFVLRHPIPTSNRSSYTVTPSFRQASGAMRPRRMQTPSISNRATISSSKNMQPLNGMLA</sequence>
<keyword evidence="2" id="KW-0472">Membrane</keyword>
<accession>A0A0C9XMI3</accession>
<protein>
    <submittedName>
        <fullName evidence="3">Uncharacterized protein</fullName>
    </submittedName>
</protein>
<evidence type="ECO:0000256" key="1">
    <source>
        <dbReference type="SAM" id="MobiDB-lite"/>
    </source>
</evidence>